<dbReference type="Gene3D" id="1.10.10.10">
    <property type="entry name" value="Winged helix-like DNA-binding domain superfamily/Winged helix DNA-binding domain"/>
    <property type="match status" value="1"/>
</dbReference>
<dbReference type="AlphaFoldDB" id="A0A9D1A581"/>
<dbReference type="GO" id="GO:0003700">
    <property type="term" value="F:DNA-binding transcription factor activity"/>
    <property type="evidence" value="ECO:0007669"/>
    <property type="project" value="InterPro"/>
</dbReference>
<evidence type="ECO:0000313" key="7">
    <source>
        <dbReference type="Proteomes" id="UP000824250"/>
    </source>
</evidence>
<reference evidence="6" key="2">
    <citation type="journal article" date="2021" name="PeerJ">
        <title>Extensive microbial diversity within the chicken gut microbiome revealed by metagenomics and culture.</title>
        <authorList>
            <person name="Gilroy R."/>
            <person name="Ravi A."/>
            <person name="Getino M."/>
            <person name="Pursley I."/>
            <person name="Horton D.L."/>
            <person name="Alikhan N.F."/>
            <person name="Baker D."/>
            <person name="Gharbi K."/>
            <person name="Hall N."/>
            <person name="Watson M."/>
            <person name="Adriaenssens E.M."/>
            <person name="Foster-Nyarko E."/>
            <person name="Jarju S."/>
            <person name="Secka A."/>
            <person name="Antonio M."/>
            <person name="Oren A."/>
            <person name="Chaudhuri R.R."/>
            <person name="La Ragione R."/>
            <person name="Hildebrand F."/>
            <person name="Pallen M.J."/>
        </authorList>
    </citation>
    <scope>NUCLEOTIDE SEQUENCE</scope>
    <source>
        <strain evidence="6">CHK180-2868</strain>
    </source>
</reference>
<evidence type="ECO:0000256" key="1">
    <source>
        <dbReference type="ARBA" id="ARBA00009437"/>
    </source>
</evidence>
<dbReference type="PANTHER" id="PTHR30126">
    <property type="entry name" value="HTH-TYPE TRANSCRIPTIONAL REGULATOR"/>
    <property type="match status" value="1"/>
</dbReference>
<proteinExistence type="inferred from homology"/>
<comment type="caution">
    <text evidence="6">The sequence shown here is derived from an EMBL/GenBank/DDBJ whole genome shotgun (WGS) entry which is preliminary data.</text>
</comment>
<gene>
    <name evidence="6" type="ORF">IAB28_08385</name>
</gene>
<organism evidence="6 7">
    <name type="scientific">Candidatus Copromonas faecavium</name>
    <name type="common">nom. illeg.</name>
    <dbReference type="NCBI Taxonomy" id="2840740"/>
    <lineage>
        <taxon>Bacteria</taxon>
        <taxon>Bacillati</taxon>
        <taxon>Bacillota</taxon>
        <taxon>Clostridia</taxon>
        <taxon>Lachnospirales</taxon>
        <taxon>Lachnospiraceae</taxon>
        <taxon>Candidatus Copromonas (nom. illeg.)</taxon>
    </lineage>
</organism>
<evidence type="ECO:0000259" key="5">
    <source>
        <dbReference type="PROSITE" id="PS50931"/>
    </source>
</evidence>
<dbReference type="InterPro" id="IPR036390">
    <property type="entry name" value="WH_DNA-bd_sf"/>
</dbReference>
<keyword evidence="3" id="KW-0238">DNA-binding</keyword>
<dbReference type="Gene3D" id="3.40.190.290">
    <property type="match status" value="1"/>
</dbReference>
<dbReference type="InterPro" id="IPR036388">
    <property type="entry name" value="WH-like_DNA-bd_sf"/>
</dbReference>
<sequence length="315" mass="36440">MNTRILRYLTAIEKYGSISEAAKRLYISQPYLSKILHDTEEEFHITIFTRSRGGLNATEAGRRFLDMSRELIHEEDRFVKAFRSQPEQAVLRIAAFPSSYPMDAFLRMLQEKPELSYCIHYKEESTIDVIQDIHSLAADLGIIFLKQNHAGLAKEFFKTRKIVCRRILDTELHVIVRSGHPLASAEHLELRELYSYPIVMYDSKKGTGIYTIEDGFYNSASLSDLVDFDRFRQVLYIYSRATMHNILTQTDAIAFGSQAVMEQEKNFGLCSLPFPFPDSAVPEEYGNSLFFIFRNDRPLPALGETYLEYLNRYYG</sequence>
<name>A0A9D1A581_9FIRM</name>
<keyword evidence="2" id="KW-0805">Transcription regulation</keyword>
<dbReference type="InterPro" id="IPR005119">
    <property type="entry name" value="LysR_subst-bd"/>
</dbReference>
<dbReference type="Proteomes" id="UP000824250">
    <property type="component" value="Unassembled WGS sequence"/>
</dbReference>
<protein>
    <submittedName>
        <fullName evidence="6">LysR family transcriptional regulator</fullName>
    </submittedName>
</protein>
<dbReference type="GO" id="GO:0000976">
    <property type="term" value="F:transcription cis-regulatory region binding"/>
    <property type="evidence" value="ECO:0007669"/>
    <property type="project" value="TreeGrafter"/>
</dbReference>
<reference evidence="6" key="1">
    <citation type="submission" date="2020-10" db="EMBL/GenBank/DDBJ databases">
        <authorList>
            <person name="Gilroy R."/>
        </authorList>
    </citation>
    <scope>NUCLEOTIDE SEQUENCE</scope>
    <source>
        <strain evidence="6">CHK180-2868</strain>
    </source>
</reference>
<dbReference type="EMBL" id="DVGC01000046">
    <property type="protein sequence ID" value="HIR05966.1"/>
    <property type="molecule type" value="Genomic_DNA"/>
</dbReference>
<dbReference type="Pfam" id="PF03466">
    <property type="entry name" value="LysR_substrate"/>
    <property type="match status" value="1"/>
</dbReference>
<dbReference type="SUPFAM" id="SSF53850">
    <property type="entry name" value="Periplasmic binding protein-like II"/>
    <property type="match status" value="1"/>
</dbReference>
<dbReference type="PANTHER" id="PTHR30126:SF40">
    <property type="entry name" value="HTH-TYPE TRANSCRIPTIONAL REGULATOR GLTR"/>
    <property type="match status" value="1"/>
</dbReference>
<dbReference type="Pfam" id="PF00126">
    <property type="entry name" value="HTH_1"/>
    <property type="match status" value="1"/>
</dbReference>
<evidence type="ECO:0000256" key="4">
    <source>
        <dbReference type="ARBA" id="ARBA00023163"/>
    </source>
</evidence>
<dbReference type="SUPFAM" id="SSF46785">
    <property type="entry name" value="Winged helix' DNA-binding domain"/>
    <property type="match status" value="1"/>
</dbReference>
<dbReference type="InterPro" id="IPR000847">
    <property type="entry name" value="LysR_HTH_N"/>
</dbReference>
<evidence type="ECO:0000256" key="3">
    <source>
        <dbReference type="ARBA" id="ARBA00023125"/>
    </source>
</evidence>
<evidence type="ECO:0000313" key="6">
    <source>
        <dbReference type="EMBL" id="HIR05966.1"/>
    </source>
</evidence>
<feature type="domain" description="HTH lysR-type" evidence="5">
    <location>
        <begin position="1"/>
        <end position="58"/>
    </location>
</feature>
<accession>A0A9D1A581</accession>
<evidence type="ECO:0000256" key="2">
    <source>
        <dbReference type="ARBA" id="ARBA00023015"/>
    </source>
</evidence>
<keyword evidence="4" id="KW-0804">Transcription</keyword>
<dbReference type="PROSITE" id="PS50931">
    <property type="entry name" value="HTH_LYSR"/>
    <property type="match status" value="1"/>
</dbReference>
<comment type="similarity">
    <text evidence="1">Belongs to the LysR transcriptional regulatory family.</text>
</comment>
<dbReference type="CDD" id="cd05466">
    <property type="entry name" value="PBP2_LTTR_substrate"/>
    <property type="match status" value="1"/>
</dbReference>